<evidence type="ECO:0000313" key="1">
    <source>
        <dbReference type="EMBL" id="KAJ1676991.1"/>
    </source>
</evidence>
<comment type="caution">
    <text evidence="1">The sequence shown here is derived from an EMBL/GenBank/DDBJ whole genome shotgun (WGS) entry which is preliminary data.</text>
</comment>
<protein>
    <submittedName>
        <fullName evidence="1">Nucleoporin nup84</fullName>
    </submittedName>
</protein>
<keyword evidence="2" id="KW-1185">Reference proteome</keyword>
<gene>
    <name evidence="1" type="primary">NUP84_2</name>
    <name evidence="1" type="ORF">EV182_007103</name>
</gene>
<name>A0ACC1HNQ9_9FUNG</name>
<proteinExistence type="predicted"/>
<dbReference type="Proteomes" id="UP001145114">
    <property type="component" value="Unassembled WGS sequence"/>
</dbReference>
<reference evidence="1" key="1">
    <citation type="submission" date="2022-06" db="EMBL/GenBank/DDBJ databases">
        <title>Phylogenomic reconstructions and comparative analyses of Kickxellomycotina fungi.</title>
        <authorList>
            <person name="Reynolds N.K."/>
            <person name="Stajich J.E."/>
            <person name="Barry K."/>
            <person name="Grigoriev I.V."/>
            <person name="Crous P."/>
            <person name="Smith M.E."/>
        </authorList>
    </citation>
    <scope>NUCLEOTIDE SEQUENCE</scope>
    <source>
        <strain evidence="1">RSA 2271</strain>
    </source>
</reference>
<accession>A0ACC1HNQ9</accession>
<organism evidence="1 2">
    <name type="scientific">Spiromyces aspiralis</name>
    <dbReference type="NCBI Taxonomy" id="68401"/>
    <lineage>
        <taxon>Eukaryota</taxon>
        <taxon>Fungi</taxon>
        <taxon>Fungi incertae sedis</taxon>
        <taxon>Zoopagomycota</taxon>
        <taxon>Kickxellomycotina</taxon>
        <taxon>Kickxellomycetes</taxon>
        <taxon>Kickxellales</taxon>
        <taxon>Kickxellaceae</taxon>
        <taxon>Spiromyces</taxon>
    </lineage>
</organism>
<evidence type="ECO:0000313" key="2">
    <source>
        <dbReference type="Proteomes" id="UP001145114"/>
    </source>
</evidence>
<dbReference type="EMBL" id="JAMZIH010003185">
    <property type="protein sequence ID" value="KAJ1676991.1"/>
    <property type="molecule type" value="Genomic_DNA"/>
</dbReference>
<sequence>MVSLCDAYTTYESWARVQGQEALLTAARQPAQPSVERAWLDWKKEVENLTQRTAQLFRENILESGWLDESVMLAETDLDSECRNAQITALRAIYIPDVIFLLYEVLYKTRDVVEGNLRESLELSQLVASDDGAIYKEMAKRSPKYPEGQLLRFLDLMRQSARQLMLTDQLRQQRQRIYSTDISSVRVKSS</sequence>